<feature type="region of interest" description="Disordered" evidence="1">
    <location>
        <begin position="301"/>
        <end position="333"/>
    </location>
</feature>
<dbReference type="Proteomes" id="UP000579812">
    <property type="component" value="Unassembled WGS sequence"/>
</dbReference>
<feature type="region of interest" description="Disordered" evidence="1">
    <location>
        <begin position="371"/>
        <end position="409"/>
    </location>
</feature>
<keyword evidence="4" id="KW-1185">Reference proteome</keyword>
<protein>
    <recommendedName>
        <fullName evidence="2">DUF6729 domain-containing protein</fullName>
    </recommendedName>
</protein>
<dbReference type="InterPro" id="IPR046616">
    <property type="entry name" value="DUF6729"/>
</dbReference>
<feature type="compositionally biased region" description="Polar residues" evidence="1">
    <location>
        <begin position="38"/>
        <end position="47"/>
    </location>
</feature>
<evidence type="ECO:0000259" key="2">
    <source>
        <dbReference type="Pfam" id="PF20499"/>
    </source>
</evidence>
<evidence type="ECO:0000313" key="4">
    <source>
        <dbReference type="Proteomes" id="UP000579812"/>
    </source>
</evidence>
<organism evidence="3 4">
    <name type="scientific">Onychostoma macrolepis</name>
    <dbReference type="NCBI Taxonomy" id="369639"/>
    <lineage>
        <taxon>Eukaryota</taxon>
        <taxon>Metazoa</taxon>
        <taxon>Chordata</taxon>
        <taxon>Craniata</taxon>
        <taxon>Vertebrata</taxon>
        <taxon>Euteleostomi</taxon>
        <taxon>Actinopterygii</taxon>
        <taxon>Neopterygii</taxon>
        <taxon>Teleostei</taxon>
        <taxon>Ostariophysi</taxon>
        <taxon>Cypriniformes</taxon>
        <taxon>Cyprinidae</taxon>
        <taxon>Acrossocheilinae</taxon>
        <taxon>Onychostoma</taxon>
    </lineage>
</organism>
<dbReference type="PANTHER" id="PTHR47773">
    <property type="entry name" value="SI:DKEY-9I5.2-RELATED"/>
    <property type="match status" value="1"/>
</dbReference>
<reference evidence="3 4" key="1">
    <citation type="submission" date="2020-04" db="EMBL/GenBank/DDBJ databases">
        <title>Chromosome-level genome assembly of a cyprinid fish Onychostoma macrolepis by integration of Nanopore Sequencing, Bionano and Hi-C technology.</title>
        <authorList>
            <person name="Wang D."/>
        </authorList>
    </citation>
    <scope>NUCLEOTIDE SEQUENCE [LARGE SCALE GENOMIC DNA]</scope>
    <source>
        <strain evidence="3">SWU-2019</strain>
        <tissue evidence="3">Muscle</tissue>
    </source>
</reference>
<dbReference type="PANTHER" id="PTHR47773:SF1">
    <property type="entry name" value="C2H2-TYPE DOMAIN-CONTAINING PROTEIN"/>
    <property type="match status" value="1"/>
</dbReference>
<evidence type="ECO:0000313" key="3">
    <source>
        <dbReference type="EMBL" id="KAF4113458.1"/>
    </source>
</evidence>
<feature type="compositionally biased region" description="Low complexity" evidence="1">
    <location>
        <begin position="373"/>
        <end position="386"/>
    </location>
</feature>
<dbReference type="EMBL" id="JAAMOB010000005">
    <property type="protein sequence ID" value="KAF4113458.1"/>
    <property type="molecule type" value="Genomic_DNA"/>
</dbReference>
<proteinExistence type="predicted"/>
<gene>
    <name evidence="3" type="ORF">G5714_006003</name>
</gene>
<evidence type="ECO:0000256" key="1">
    <source>
        <dbReference type="SAM" id="MobiDB-lite"/>
    </source>
</evidence>
<name>A0A7J6D2L3_9TELE</name>
<feature type="domain" description="DUF6729" evidence="2">
    <location>
        <begin position="454"/>
        <end position="623"/>
    </location>
</feature>
<feature type="compositionally biased region" description="Basic and acidic residues" evidence="1">
    <location>
        <begin position="26"/>
        <end position="36"/>
    </location>
</feature>
<accession>A0A7J6D2L3</accession>
<dbReference type="Pfam" id="PF20499">
    <property type="entry name" value="DUF6729"/>
    <property type="match status" value="1"/>
</dbReference>
<feature type="region of interest" description="Disordered" evidence="1">
    <location>
        <begin position="24"/>
        <end position="53"/>
    </location>
</feature>
<sequence>MKVKVIFPGKIKVCFRKGPTGYLRQDPSDEAKRIKDNPNLQDKSSPQSEDKVKENAHSVVFMRGGDVSDRQEVLGEYVLQFGKYKGKSFRWLLENDVGYTIFLTKKVEEEERAGQFKPEGPKKDSLLSFLEYSRSFQEIEDLIKYLAGRSVAPPVRNEEDNLVGFGINADKTWRDIWESRADGYAAFILKKQCVPGSKMYRLQQYLTQKKSQLQSVSAELASAGLAASASHPPEMEDDEELERMMLSISPSKLQGQLKVEEGEEFGRMMQPTYSSKIPGQLSSQVDGVHMAKGSEVVGVPVVKGRRKPPATLSKPDRPDEYSATASPRPVRVPLPVPPELLEFSTSKTTSPLRPVQETVFCQSLLPVTSAQYTASTPPSGPSAAAGQSFSGLPAASTGYPSTQLEEKHAVPPLPSYEQDVSRWHCSQQQRIWMKTEMEALGLWPGSRPVRHPMNMISLWRYPPQPELIDPVYELPSPKYFQLHPFFIWKPEHTIMERVRNNYTLPCLYGCPNPHVVSSGVGRPRVIIGTSSQYYILASRLSCKVCKKYWFADKPQWMDMLPSRFCNILPAFLTHKKAICKTVMDELRTGKSPNDMANQLNEALHLRYERAHLAYLSTVKNVLDGDSGLYGQQTITGALRASNISAPFGDYGDVVGWCGVTVSPHYLVDCLIQEYHRQESTLNLLLQGTFGQALRADHTRKVARKVVLASGTMSSYAVMNENWMILSWVMLQSESDKSLEPIDCCAAFRIPNPEAQEHLLWDSWKTTEAIVAAATSGHLINTCASRKEYNSDINIKLDLFHCMRRFSRECVSEHHPLHSAFCKFLSAAFSVVDQTDLQRLKQAYVFCGIVPANPTKQHTREHCRTRVPHPKELLERVESVLQRFFLECDPDGVPLFKPSMLKVWRIQRVHILRACLSDPEVTEGILYRHGGTVQLNHARWVTGTQVSTELFQAQGMIGVARWNFQRLVDLKQPGVKLPAVFDPVLIMELNKLSDVVTGQAKYPALLVSQTDTSERFGLQYVEPGCRPVPLNWDKHKSQKLPIAGEGEHQSSELSALSERFPPDDPPEEVREEHFAQDDIFGVASLGSQTMIQPAQPTKVKDEMTPPLPFAPSPRAARTGPIKAGGLLFVLDHFRWTQPMRDSIDGLLAKYHGQKDLLTQVDAEYAALVQAASRDPNSLLHPTTKQHISRYVKHLAKMTNTSSSLNTSSEKLLETQQLWHHLTEGSETVSVPVVTLPPAPVNPPSNKPQEFPLTKGEIEQMVKEIVDKQQQQQPVKKRTRNCLACGQPKSRYLGDGSSIHFFYQSENVKYFYCSTKAYQMYAAEGLSNPRMPFADFAETPFFKRELQAAKQRSAEARQVMEERRKRKTMEQHPTGRLCRFCHKPLKQGPESPHIHTGFPGVAGKYVYCPARVFSLYRTEGMTHEMTWGEFCQSSFYEAERKRWAAEKGK</sequence>
<feature type="region of interest" description="Disordered" evidence="1">
    <location>
        <begin position="1042"/>
        <end position="1067"/>
    </location>
</feature>
<comment type="caution">
    <text evidence="3">The sequence shown here is derived from an EMBL/GenBank/DDBJ whole genome shotgun (WGS) entry which is preliminary data.</text>
</comment>